<keyword evidence="1" id="KW-0413">Isomerase</keyword>
<protein>
    <submittedName>
        <fullName evidence="1">L-fucose mutarotase</fullName>
        <ecNumber evidence="1">5.1.3.29</ecNumber>
    </submittedName>
</protein>
<dbReference type="Proteomes" id="UP000826212">
    <property type="component" value="Chromosome"/>
</dbReference>
<name>A0AC61NH65_9BACT</name>
<accession>A0AC61NH65</accession>
<dbReference type="EMBL" id="CP081303">
    <property type="protein sequence ID" value="QZE14995.1"/>
    <property type="molecule type" value="Genomic_DNA"/>
</dbReference>
<sequence>MLKGISPLLNPELLSTLYRMEQGDEIVLANATFPGESFNKNVIRADGVEIHHLLEAILPLIELDQYTGSPLIMMDTNTGDKIDPNIELRYRRSIQITNPDIKEIGKIERFSFFERTTKAYAVVITGETEKYGNIIIKKGMTPI</sequence>
<evidence type="ECO:0000313" key="1">
    <source>
        <dbReference type="EMBL" id="QZE14995.1"/>
    </source>
</evidence>
<organism evidence="1 2">
    <name type="scientific">Halosquirtibacter laminarini</name>
    <dbReference type="NCBI Taxonomy" id="3374600"/>
    <lineage>
        <taxon>Bacteria</taxon>
        <taxon>Pseudomonadati</taxon>
        <taxon>Bacteroidota</taxon>
        <taxon>Bacteroidia</taxon>
        <taxon>Marinilabiliales</taxon>
        <taxon>Prolixibacteraceae</taxon>
        <taxon>Halosquirtibacter</taxon>
    </lineage>
</organism>
<evidence type="ECO:0000313" key="2">
    <source>
        <dbReference type="Proteomes" id="UP000826212"/>
    </source>
</evidence>
<reference evidence="1" key="1">
    <citation type="submission" date="2021-08" db="EMBL/GenBank/DDBJ databases">
        <title>Novel anaerobic bacterium isolated from sea squirt in East Sea, Republic of Korea.</title>
        <authorList>
            <person name="Nguyen T.H."/>
            <person name="Li Z."/>
            <person name="Lee Y.-J."/>
            <person name="Ko J."/>
            <person name="Kim S.-G."/>
        </authorList>
    </citation>
    <scope>NUCLEOTIDE SEQUENCE</scope>
    <source>
        <strain evidence="1">KCTC 25031</strain>
    </source>
</reference>
<keyword evidence="2" id="KW-1185">Reference proteome</keyword>
<proteinExistence type="predicted"/>
<dbReference type="EC" id="5.1.3.29" evidence="1"/>
<gene>
    <name evidence="1" type="primary">fucU</name>
    <name evidence="1" type="ORF">K4L44_03975</name>
</gene>